<evidence type="ECO:0000313" key="3">
    <source>
        <dbReference type="Proteomes" id="UP000199518"/>
    </source>
</evidence>
<proteinExistence type="predicted"/>
<feature type="domain" description="DUF1559" evidence="1">
    <location>
        <begin position="35"/>
        <end position="316"/>
    </location>
</feature>
<dbReference type="OrthoDB" id="254858at2"/>
<name>A0A1I3BKT9_9PLAN</name>
<dbReference type="InterPro" id="IPR045584">
    <property type="entry name" value="Pilin-like"/>
</dbReference>
<sequence>MKMNMRHRSGFTLIELLVVIAIIAILVALLLPAVQQAREAARRSQCKNNLKQFGLALHNYHDAFGYFPPGVVSANTPTITAATAPTAKVQGFGWGMKLLPYLEHNGLSDQILVDADGGWSTTTSVTYTYGSYSWTYDVVTTLTNKFNFPPVYKCPSDSTIDTSDNDKGQYGNYVGVYDSTGVMDGSGGVITMKVKNDGMFGVNVVRGMRDILDGSSNTFLVGERARSDANVFPMGVDSNDVAHGVFGGGLPNANAETYEQMLARYMACYQSGATDCYATIYLPWANSPDRKFTSFSSVHGEGLASMLMADGAVKLVPVGKMDANTYRALCDRNDGKLIGEF</sequence>
<dbReference type="Proteomes" id="UP000199518">
    <property type="component" value="Unassembled WGS sequence"/>
</dbReference>
<dbReference type="AlphaFoldDB" id="A0A1I3BKT9"/>
<dbReference type="InterPro" id="IPR011453">
    <property type="entry name" value="DUF1559"/>
</dbReference>
<dbReference type="NCBIfam" id="TIGR02532">
    <property type="entry name" value="IV_pilin_GFxxxE"/>
    <property type="match status" value="1"/>
</dbReference>
<dbReference type="SUPFAM" id="SSF54523">
    <property type="entry name" value="Pili subunits"/>
    <property type="match status" value="1"/>
</dbReference>
<reference evidence="3" key="1">
    <citation type="submission" date="2016-10" db="EMBL/GenBank/DDBJ databases">
        <authorList>
            <person name="Varghese N."/>
            <person name="Submissions S."/>
        </authorList>
    </citation>
    <scope>NUCLEOTIDE SEQUENCE [LARGE SCALE GENOMIC DNA]</scope>
    <source>
        <strain evidence="3">DSM 26348</strain>
    </source>
</reference>
<evidence type="ECO:0000313" key="2">
    <source>
        <dbReference type="EMBL" id="SFH62907.1"/>
    </source>
</evidence>
<accession>A0A1I3BKT9</accession>
<evidence type="ECO:0000259" key="1">
    <source>
        <dbReference type="Pfam" id="PF07596"/>
    </source>
</evidence>
<dbReference type="STRING" id="1576369.SAMN05421753_101511"/>
<dbReference type="PANTHER" id="PTHR30093:SF2">
    <property type="entry name" value="TYPE II SECRETION SYSTEM PROTEIN H"/>
    <property type="match status" value="1"/>
</dbReference>
<protein>
    <submittedName>
        <fullName evidence="2">Prepilin-type N-terminal cleavage/methylation domain-containing protein</fullName>
    </submittedName>
</protein>
<dbReference type="PANTHER" id="PTHR30093">
    <property type="entry name" value="GENERAL SECRETION PATHWAY PROTEIN G"/>
    <property type="match status" value="1"/>
</dbReference>
<dbReference type="InterPro" id="IPR012902">
    <property type="entry name" value="N_methyl_site"/>
</dbReference>
<dbReference type="Pfam" id="PF07963">
    <property type="entry name" value="N_methyl"/>
    <property type="match status" value="1"/>
</dbReference>
<keyword evidence="3" id="KW-1185">Reference proteome</keyword>
<dbReference type="Gene3D" id="3.30.700.10">
    <property type="entry name" value="Glycoprotein, Type 4 Pilin"/>
    <property type="match status" value="1"/>
</dbReference>
<dbReference type="EMBL" id="FOQD01000001">
    <property type="protein sequence ID" value="SFH62907.1"/>
    <property type="molecule type" value="Genomic_DNA"/>
</dbReference>
<organism evidence="2 3">
    <name type="scientific">Planctomicrobium piriforme</name>
    <dbReference type="NCBI Taxonomy" id="1576369"/>
    <lineage>
        <taxon>Bacteria</taxon>
        <taxon>Pseudomonadati</taxon>
        <taxon>Planctomycetota</taxon>
        <taxon>Planctomycetia</taxon>
        <taxon>Planctomycetales</taxon>
        <taxon>Planctomycetaceae</taxon>
        <taxon>Planctomicrobium</taxon>
    </lineage>
</organism>
<dbReference type="PROSITE" id="PS00409">
    <property type="entry name" value="PROKAR_NTER_METHYL"/>
    <property type="match status" value="1"/>
</dbReference>
<gene>
    <name evidence="2" type="ORF">SAMN05421753_101511</name>
</gene>
<dbReference type="Pfam" id="PF07596">
    <property type="entry name" value="SBP_bac_10"/>
    <property type="match status" value="1"/>
</dbReference>